<reference evidence="2 3" key="1">
    <citation type="submission" date="2021-05" db="EMBL/GenBank/DDBJ databases">
        <title>Genome Assembly of Synthetic Allotetraploid Brassica napus Reveals Homoeologous Exchanges between Subgenomes.</title>
        <authorList>
            <person name="Davis J.T."/>
        </authorList>
    </citation>
    <scope>NUCLEOTIDE SEQUENCE [LARGE SCALE GENOMIC DNA]</scope>
    <source>
        <strain evidence="3">cv. Da-Ae</strain>
        <tissue evidence="2">Seedling</tissue>
    </source>
</reference>
<evidence type="ECO:0000259" key="1">
    <source>
        <dbReference type="Pfam" id="PF01592"/>
    </source>
</evidence>
<feature type="domain" description="NIF system FeS cluster assembly NifU N-terminal" evidence="1">
    <location>
        <begin position="7"/>
        <end position="81"/>
    </location>
</feature>
<protein>
    <recommendedName>
        <fullName evidence="1">NIF system FeS cluster assembly NifU N-terminal domain-containing protein</fullName>
    </recommendedName>
</protein>
<organism evidence="2 3">
    <name type="scientific">Brassica napus</name>
    <name type="common">Rape</name>
    <dbReference type="NCBI Taxonomy" id="3708"/>
    <lineage>
        <taxon>Eukaryota</taxon>
        <taxon>Viridiplantae</taxon>
        <taxon>Streptophyta</taxon>
        <taxon>Embryophyta</taxon>
        <taxon>Tracheophyta</taxon>
        <taxon>Spermatophyta</taxon>
        <taxon>Magnoliopsida</taxon>
        <taxon>eudicotyledons</taxon>
        <taxon>Gunneridae</taxon>
        <taxon>Pentapetalae</taxon>
        <taxon>rosids</taxon>
        <taxon>malvids</taxon>
        <taxon>Brassicales</taxon>
        <taxon>Brassicaceae</taxon>
        <taxon>Brassiceae</taxon>
        <taxon>Brassica</taxon>
    </lineage>
</organism>
<evidence type="ECO:0000313" key="2">
    <source>
        <dbReference type="EMBL" id="KAH0885747.1"/>
    </source>
</evidence>
<evidence type="ECO:0000313" key="3">
    <source>
        <dbReference type="Proteomes" id="UP000824890"/>
    </source>
</evidence>
<keyword evidence="3" id="KW-1185">Reference proteome</keyword>
<dbReference type="Proteomes" id="UP000824890">
    <property type="component" value="Unassembled WGS sequence"/>
</dbReference>
<feature type="non-terminal residue" evidence="2">
    <location>
        <position position="1"/>
    </location>
</feature>
<proteinExistence type="predicted"/>
<dbReference type="Gene3D" id="3.90.1010.10">
    <property type="match status" value="1"/>
</dbReference>
<dbReference type="Pfam" id="PF01592">
    <property type="entry name" value="NifU_N"/>
    <property type="match status" value="1"/>
</dbReference>
<comment type="caution">
    <text evidence="2">The sequence shown here is derived from an EMBL/GenBank/DDBJ whole genome shotgun (WGS) entry which is preliminary data.</text>
</comment>
<dbReference type="SUPFAM" id="SSF82649">
    <property type="entry name" value="SufE/NifU"/>
    <property type="match status" value="1"/>
</dbReference>
<name>A0ABQ7ZZQ8_BRANA</name>
<sequence>SSYFLTTFQIKVDDSSHITDSRFKTFGCGASIAASSVTSEWVKGETVSEVLTINNTANAKHLRLPPVKLHCSVLTEDAIKKKKAIADAAVA</sequence>
<accession>A0ABQ7ZZQ8</accession>
<dbReference type="PANTHER" id="PTHR10093">
    <property type="entry name" value="IRON-SULFUR CLUSTER ASSEMBLY ENZYME NIFU HOMOLOG"/>
    <property type="match status" value="1"/>
</dbReference>
<dbReference type="InterPro" id="IPR002871">
    <property type="entry name" value="NIF_FeS_clus_asmbl_NifU_N"/>
</dbReference>
<dbReference type="EMBL" id="JAGKQM010000014">
    <property type="protein sequence ID" value="KAH0885747.1"/>
    <property type="molecule type" value="Genomic_DNA"/>
</dbReference>
<gene>
    <name evidence="2" type="ORF">HID58_061843</name>
</gene>